<dbReference type="InterPro" id="IPR036047">
    <property type="entry name" value="F-box-like_dom_sf"/>
</dbReference>
<dbReference type="CDD" id="cd09917">
    <property type="entry name" value="F-box_SF"/>
    <property type="match status" value="1"/>
</dbReference>
<proteinExistence type="predicted"/>
<dbReference type="Gene3D" id="3.80.10.10">
    <property type="entry name" value="Ribonuclease Inhibitor"/>
    <property type="match status" value="1"/>
</dbReference>
<comment type="caution">
    <text evidence="1">The sequence shown here is derived from an EMBL/GenBank/DDBJ whole genome shotgun (WGS) entry which is preliminary data.</text>
</comment>
<gene>
    <name evidence="1" type="ORF">MVEN_01827200</name>
</gene>
<dbReference type="Proteomes" id="UP000620124">
    <property type="component" value="Unassembled WGS sequence"/>
</dbReference>
<dbReference type="InterPro" id="IPR032675">
    <property type="entry name" value="LRR_dom_sf"/>
</dbReference>
<accession>A0A8H6XJL2</accession>
<reference evidence="1" key="1">
    <citation type="submission" date="2020-05" db="EMBL/GenBank/DDBJ databases">
        <title>Mycena genomes resolve the evolution of fungal bioluminescence.</title>
        <authorList>
            <person name="Tsai I.J."/>
        </authorList>
    </citation>
    <scope>NUCLEOTIDE SEQUENCE</scope>
    <source>
        <strain evidence="1">CCC161011</strain>
    </source>
</reference>
<name>A0A8H6XJL2_9AGAR</name>
<evidence type="ECO:0000313" key="1">
    <source>
        <dbReference type="EMBL" id="KAF7342383.1"/>
    </source>
</evidence>
<dbReference type="OrthoDB" id="2975812at2759"/>
<organism evidence="1 2">
    <name type="scientific">Mycena venus</name>
    <dbReference type="NCBI Taxonomy" id="2733690"/>
    <lineage>
        <taxon>Eukaryota</taxon>
        <taxon>Fungi</taxon>
        <taxon>Dikarya</taxon>
        <taxon>Basidiomycota</taxon>
        <taxon>Agaricomycotina</taxon>
        <taxon>Agaricomycetes</taxon>
        <taxon>Agaricomycetidae</taxon>
        <taxon>Agaricales</taxon>
        <taxon>Marasmiineae</taxon>
        <taxon>Mycenaceae</taxon>
        <taxon>Mycena</taxon>
    </lineage>
</organism>
<sequence length="577" mass="64606">MVAYCTKLPTEVWTRCWSQSSPRDLRRLVRVCRYFHDLCQPLLFQCQRFRAPSHHDIGPTNWIGTVQDLHRSTIRVRKLLASIHVSAVRSWDFRGDTEYPSLIDINPNILNIGSVNETYQKLVHLFTSTLCVYQNLRSLHLRSFTVDTELREALPGLARLEELELDSCNIIGRTGPLLALQELKLAWWGWGTTQTVNQPLYIVSPDTLRTLTLGDSRNSGALLAALTEQPHTFHSLTTLSIELSDSILARFLQFLEACPQLTRLEIIKSYLTKHPLGHLAGGAIPRLRSFKGPRLLAAFFVCERPVSIMDLAGGSGFDDESKPAEKDIIRDLANIAHVSSGVQSFSIMAPIRLALTLSAAITTHWPDLRELRLLLKETPPPRASRVIADVDSDEDSDTYSETSDMMGEPVADTCTVELSDNESLGSARFSPGYPPIMLSPDSDAEDAEPIPDVLLPGHMYSSYRHVSPPAPDTQSTQQTDDPDTIQNLVNRISAGSFSLPRSLERLHLTRPQSWMLSPRGRPLSAADHHRVVLALERQLPALRELNFGKSTIWRRHRNTWTQGHTGTKIASLYHSSA</sequence>
<dbReference type="SUPFAM" id="SSF81383">
    <property type="entry name" value="F-box domain"/>
    <property type="match status" value="1"/>
</dbReference>
<dbReference type="AlphaFoldDB" id="A0A8H6XJL2"/>
<dbReference type="SUPFAM" id="SSF52047">
    <property type="entry name" value="RNI-like"/>
    <property type="match status" value="1"/>
</dbReference>
<dbReference type="EMBL" id="JACAZI010000017">
    <property type="protein sequence ID" value="KAF7342383.1"/>
    <property type="molecule type" value="Genomic_DNA"/>
</dbReference>
<evidence type="ECO:0008006" key="3">
    <source>
        <dbReference type="Google" id="ProtNLM"/>
    </source>
</evidence>
<keyword evidence="2" id="KW-1185">Reference proteome</keyword>
<evidence type="ECO:0000313" key="2">
    <source>
        <dbReference type="Proteomes" id="UP000620124"/>
    </source>
</evidence>
<protein>
    <recommendedName>
        <fullName evidence="3">F-box domain-containing protein</fullName>
    </recommendedName>
</protein>